<protein>
    <submittedName>
        <fullName evidence="1">Sulfotransferase</fullName>
    </submittedName>
</protein>
<sequence>MSQEMGNQSRTDAFRRNPYLESMIERLNSLLQSRADTELERFESPELPLILVIGGPRSGTTLMMQWLAASGYFGYPSNLLARFYKAPHIGALIHEMLINPKYQYKNDFMDIRPYTMHSSFSSDLGKTEGLAAPNVFWYFWRRFFDFNDCTYLDEEKRKSADTENFARELAAVESVFEKPFAMKGIIINWNLEFIDRLFRKVLFIHMRRNPAYQMLSILKARERFRGDRRLWWGFKPPQYDALNLRTPEEEVAAQIYYTRSAIDTGFDSVADERQLTVDYEQFCEDPGRFHALIKAKLSRQGYALPGSYQGQSGFDSSNGPYTDSVKSLEAVYSGMR</sequence>
<gene>
    <name evidence="1" type="ORF">KME65_18165</name>
</gene>
<name>A0A944QUB1_9GAMM</name>
<accession>A0A944QUB1</accession>
<reference evidence="1 2" key="1">
    <citation type="submission" date="2021-05" db="EMBL/GenBank/DDBJ databases">
        <title>Genetic and Functional Diversity in Clade A Lucinid endosymbionts from the Bahamas.</title>
        <authorList>
            <person name="Giani N.M."/>
            <person name="Engel A.S."/>
            <person name="Campbell B.J."/>
        </authorList>
    </citation>
    <scope>NUCLEOTIDE SEQUENCE [LARGE SCALE GENOMIC DNA]</scope>
    <source>
        <strain evidence="1">LUC16012Gg_MoonRockCtena</strain>
    </source>
</reference>
<evidence type="ECO:0000313" key="1">
    <source>
        <dbReference type="EMBL" id="MBT2990888.1"/>
    </source>
</evidence>
<dbReference type="AlphaFoldDB" id="A0A944QUB1"/>
<dbReference type="Proteomes" id="UP000770889">
    <property type="component" value="Unassembled WGS sequence"/>
</dbReference>
<dbReference type="Gene3D" id="3.40.50.300">
    <property type="entry name" value="P-loop containing nucleotide triphosphate hydrolases"/>
    <property type="match status" value="1"/>
</dbReference>
<dbReference type="Pfam" id="PF13469">
    <property type="entry name" value="Sulfotransfer_3"/>
    <property type="match status" value="1"/>
</dbReference>
<organism evidence="1 2">
    <name type="scientific">Candidatus Thiodiazotropha taylori</name>
    <dbReference type="NCBI Taxonomy" id="2792791"/>
    <lineage>
        <taxon>Bacteria</taxon>
        <taxon>Pseudomonadati</taxon>
        <taxon>Pseudomonadota</taxon>
        <taxon>Gammaproteobacteria</taxon>
        <taxon>Chromatiales</taxon>
        <taxon>Sedimenticolaceae</taxon>
        <taxon>Candidatus Thiodiazotropha</taxon>
    </lineage>
</organism>
<comment type="caution">
    <text evidence="1">The sequence shown here is derived from an EMBL/GenBank/DDBJ whole genome shotgun (WGS) entry which is preliminary data.</text>
</comment>
<dbReference type="InterPro" id="IPR027417">
    <property type="entry name" value="P-loop_NTPase"/>
</dbReference>
<dbReference type="SUPFAM" id="SSF52540">
    <property type="entry name" value="P-loop containing nucleoside triphosphate hydrolases"/>
    <property type="match status" value="1"/>
</dbReference>
<dbReference type="EMBL" id="JAHHGM010000023">
    <property type="protein sequence ID" value="MBT2990888.1"/>
    <property type="molecule type" value="Genomic_DNA"/>
</dbReference>
<evidence type="ECO:0000313" key="2">
    <source>
        <dbReference type="Proteomes" id="UP000770889"/>
    </source>
</evidence>
<proteinExistence type="predicted"/>